<protein>
    <submittedName>
        <fullName evidence="1">2153_t:CDS:1</fullName>
    </submittedName>
</protein>
<keyword evidence="2" id="KW-1185">Reference proteome</keyword>
<gene>
    <name evidence="1" type="ORF">RPERSI_LOCUS25996</name>
</gene>
<sequence length="214" mass="24314">FLTGETPDHWLSKETLSRWNKEVAKISLYQNRPGNPHSTSYLYSVMADESTRGDKKTVPVLLIDNTAYMSGNKSGAIVEFNLQANAFSFRILCGLYALQIALVAFENTAFEKLNTVSGLSLREHPHNLLQLVYYLHDVLENNTFKCLLSGHCAHELTDQVLFWLGELRNAINDPYIIFEEQIIEARSNLYDQELTALINNLKSGLEKAREGFLK</sequence>
<dbReference type="EMBL" id="CAJVQC010087407">
    <property type="protein sequence ID" value="CAG8823323.1"/>
    <property type="molecule type" value="Genomic_DNA"/>
</dbReference>
<evidence type="ECO:0000313" key="2">
    <source>
        <dbReference type="Proteomes" id="UP000789920"/>
    </source>
</evidence>
<name>A0ACA9S219_9GLOM</name>
<comment type="caution">
    <text evidence="1">The sequence shown here is derived from an EMBL/GenBank/DDBJ whole genome shotgun (WGS) entry which is preliminary data.</text>
</comment>
<feature type="non-terminal residue" evidence="1">
    <location>
        <position position="1"/>
    </location>
</feature>
<accession>A0ACA9S219</accession>
<evidence type="ECO:0000313" key="1">
    <source>
        <dbReference type="EMBL" id="CAG8823323.1"/>
    </source>
</evidence>
<proteinExistence type="predicted"/>
<organism evidence="1 2">
    <name type="scientific">Racocetra persica</name>
    <dbReference type="NCBI Taxonomy" id="160502"/>
    <lineage>
        <taxon>Eukaryota</taxon>
        <taxon>Fungi</taxon>
        <taxon>Fungi incertae sedis</taxon>
        <taxon>Mucoromycota</taxon>
        <taxon>Glomeromycotina</taxon>
        <taxon>Glomeromycetes</taxon>
        <taxon>Diversisporales</taxon>
        <taxon>Gigasporaceae</taxon>
        <taxon>Racocetra</taxon>
    </lineage>
</organism>
<dbReference type="Proteomes" id="UP000789920">
    <property type="component" value="Unassembled WGS sequence"/>
</dbReference>
<reference evidence="1" key="1">
    <citation type="submission" date="2021-06" db="EMBL/GenBank/DDBJ databases">
        <authorList>
            <person name="Kallberg Y."/>
            <person name="Tangrot J."/>
            <person name="Rosling A."/>
        </authorList>
    </citation>
    <scope>NUCLEOTIDE SEQUENCE</scope>
    <source>
        <strain evidence="1">MA461A</strain>
    </source>
</reference>